<dbReference type="AlphaFoldDB" id="A0A9Q4C5P5"/>
<name>A0A9Q4C5P5_9EURY</name>
<dbReference type="InterPro" id="IPR001387">
    <property type="entry name" value="Cro/C1-type_HTH"/>
</dbReference>
<feature type="region of interest" description="Disordered" evidence="1">
    <location>
        <begin position="37"/>
        <end position="107"/>
    </location>
</feature>
<dbReference type="PROSITE" id="PS50943">
    <property type="entry name" value="HTH_CROC1"/>
    <property type="match status" value="1"/>
</dbReference>
<dbReference type="NCBIfam" id="TIGR00270">
    <property type="entry name" value="multiprotein bridging factor aMBF1"/>
    <property type="match status" value="1"/>
</dbReference>
<proteinExistence type="predicted"/>
<sequence>MQCEMCGADTDDPTTIQTEGTQLEVCSNCTEFGTVLHDEEREKTNESSGTGASDSAGGGGKTKQSPPSSGGGPSHDPLDEMGTLAPDYDSRVRNARENTGTTQEELADELNEKLSLIRKIERGEMRPDEDVRTKLESELGVSLTEEVSGEDWDSEGSSGGYTVGDIIERKD</sequence>
<organism evidence="3 4">
    <name type="scientific">Halorutilus salinus</name>
    <dbReference type="NCBI Taxonomy" id="2487751"/>
    <lineage>
        <taxon>Archaea</taxon>
        <taxon>Methanobacteriati</taxon>
        <taxon>Methanobacteriota</taxon>
        <taxon>Stenosarchaea group</taxon>
        <taxon>Halobacteria</taxon>
        <taxon>Halorutilales</taxon>
        <taxon>Halorutilaceae</taxon>
        <taxon>Halorutilus</taxon>
    </lineage>
</organism>
<protein>
    <submittedName>
        <fullName evidence="3">Multiprotein bridging factor aMBF1</fullName>
    </submittedName>
</protein>
<dbReference type="RefSeq" id="WP_266088639.1">
    <property type="nucleotide sequence ID" value="NZ_RKLV01000014.1"/>
</dbReference>
<evidence type="ECO:0000256" key="1">
    <source>
        <dbReference type="SAM" id="MobiDB-lite"/>
    </source>
</evidence>
<dbReference type="SUPFAM" id="SSF47413">
    <property type="entry name" value="lambda repressor-like DNA-binding domains"/>
    <property type="match status" value="1"/>
</dbReference>
<dbReference type="InterPro" id="IPR004451">
    <property type="entry name" value="MJ0586"/>
</dbReference>
<dbReference type="CDD" id="cd00093">
    <property type="entry name" value="HTH_XRE"/>
    <property type="match status" value="1"/>
</dbReference>
<dbReference type="EMBL" id="RKLV01000014">
    <property type="protein sequence ID" value="MCX2819933.1"/>
    <property type="molecule type" value="Genomic_DNA"/>
</dbReference>
<keyword evidence="4" id="KW-1185">Reference proteome</keyword>
<evidence type="ECO:0000313" key="4">
    <source>
        <dbReference type="Proteomes" id="UP001149411"/>
    </source>
</evidence>
<dbReference type="Pfam" id="PF01381">
    <property type="entry name" value="HTH_3"/>
    <property type="match status" value="1"/>
</dbReference>
<dbReference type="Pfam" id="PF26602">
    <property type="entry name" value="HVO_2718_N"/>
    <property type="match status" value="1"/>
</dbReference>
<dbReference type="InterPro" id="IPR058562">
    <property type="entry name" value="MJ0586_N"/>
</dbReference>
<dbReference type="SMART" id="SM00530">
    <property type="entry name" value="HTH_XRE"/>
    <property type="match status" value="1"/>
</dbReference>
<accession>A0A9Q4C5P5</accession>
<evidence type="ECO:0000313" key="3">
    <source>
        <dbReference type="EMBL" id="MCX2819933.1"/>
    </source>
</evidence>
<dbReference type="Proteomes" id="UP001149411">
    <property type="component" value="Unassembled WGS sequence"/>
</dbReference>
<comment type="caution">
    <text evidence="3">The sequence shown here is derived from an EMBL/GenBank/DDBJ whole genome shotgun (WGS) entry which is preliminary data.</text>
</comment>
<dbReference type="GO" id="GO:0003677">
    <property type="term" value="F:DNA binding"/>
    <property type="evidence" value="ECO:0007669"/>
    <property type="project" value="InterPro"/>
</dbReference>
<dbReference type="Gene3D" id="1.10.260.40">
    <property type="entry name" value="lambda repressor-like DNA-binding domains"/>
    <property type="match status" value="1"/>
</dbReference>
<feature type="domain" description="HTH cro/C1-type" evidence="2">
    <location>
        <begin position="92"/>
        <end position="147"/>
    </location>
</feature>
<evidence type="ECO:0000259" key="2">
    <source>
        <dbReference type="PROSITE" id="PS50943"/>
    </source>
</evidence>
<feature type="region of interest" description="Disordered" evidence="1">
    <location>
        <begin position="141"/>
        <end position="171"/>
    </location>
</feature>
<gene>
    <name evidence="3" type="ORF">EGH25_11280</name>
</gene>
<dbReference type="InterPro" id="IPR010982">
    <property type="entry name" value="Lambda_DNA-bd_dom_sf"/>
</dbReference>
<reference evidence="3" key="1">
    <citation type="submission" date="2022-09" db="EMBL/GenBank/DDBJ databases">
        <title>Haloadaptaus new haloarchaeum isolated from saline soil.</title>
        <authorList>
            <person name="Duran-Viseras A."/>
            <person name="Sanchez-Porro C."/>
            <person name="Ventosa A."/>
        </authorList>
    </citation>
    <scope>NUCLEOTIDE SEQUENCE</scope>
    <source>
        <strain evidence="3">F3-133</strain>
    </source>
</reference>